<proteinExistence type="predicted"/>
<dbReference type="Proteomes" id="UP001342314">
    <property type="component" value="Unassembled WGS sequence"/>
</dbReference>
<dbReference type="PANTHER" id="PTHR31630:SF6">
    <property type="entry name" value="PHYTANOYL-COA DIOXYGENASE-RELATED"/>
    <property type="match status" value="1"/>
</dbReference>
<organism evidence="1 2">
    <name type="scientific">Rhodotorula paludigena</name>
    <dbReference type="NCBI Taxonomy" id="86838"/>
    <lineage>
        <taxon>Eukaryota</taxon>
        <taxon>Fungi</taxon>
        <taxon>Dikarya</taxon>
        <taxon>Basidiomycota</taxon>
        <taxon>Pucciniomycotina</taxon>
        <taxon>Microbotryomycetes</taxon>
        <taxon>Sporidiobolales</taxon>
        <taxon>Sporidiobolaceae</taxon>
        <taxon>Rhodotorula</taxon>
    </lineage>
</organism>
<dbReference type="PANTHER" id="PTHR31630">
    <property type="entry name" value="PHYTANOYL-COA DIOXYGENASE-RELATED-RELATED"/>
    <property type="match status" value="1"/>
</dbReference>
<sequence>MASIDPHAPPLPHFPHADLLDHGPYGDFRDALKKDGYVVVKGAIPRERALEYRDRLHGWLESFGRGYNRNDPSTFSQAHLPVYSRGGMYNSYGIGQEQAVWDIRLEPGVRKAFETIWGTDKLVSSMDSATIMLPGQPPLPPSLRQWKHVDLSPWRTANNAANFFVAQGLVNLNDNGPDDGGLLVMKGSSELLKQYFEETGRPKYEGGKYDWHTFEEEEMDWFFERGCEWLKVCAEPGDLILWSSHTIHQNCPPRGSRDRVVTYVCQGPAELMTEEDKAVRKRAFEEGYSTSHAPFHGTWLVDRQPIREETGKVDPDYRTHKNPVEKTDAVKRLAGVLPY</sequence>
<dbReference type="Gene3D" id="2.60.120.620">
    <property type="entry name" value="q2cbj1_9rhob like domain"/>
    <property type="match status" value="1"/>
</dbReference>
<evidence type="ECO:0008006" key="3">
    <source>
        <dbReference type="Google" id="ProtNLM"/>
    </source>
</evidence>
<dbReference type="AlphaFoldDB" id="A0AAV5G6B0"/>
<gene>
    <name evidence="1" type="ORF">Rhopal_000905-T1</name>
</gene>
<keyword evidence="2" id="KW-1185">Reference proteome</keyword>
<protein>
    <recommendedName>
        <fullName evidence="3">Phytanoyl-CoA dioxygenase</fullName>
    </recommendedName>
</protein>
<dbReference type="EMBL" id="BQKY01000002">
    <property type="protein sequence ID" value="GJN87950.1"/>
    <property type="molecule type" value="Genomic_DNA"/>
</dbReference>
<evidence type="ECO:0000313" key="1">
    <source>
        <dbReference type="EMBL" id="GJN87950.1"/>
    </source>
</evidence>
<dbReference type="Pfam" id="PF05721">
    <property type="entry name" value="PhyH"/>
    <property type="match status" value="1"/>
</dbReference>
<dbReference type="SUPFAM" id="SSF51197">
    <property type="entry name" value="Clavaminate synthase-like"/>
    <property type="match status" value="1"/>
</dbReference>
<dbReference type="InterPro" id="IPR008775">
    <property type="entry name" value="Phytyl_CoA_dOase-like"/>
</dbReference>
<accession>A0AAV5G6B0</accession>
<reference evidence="1 2" key="1">
    <citation type="submission" date="2021-12" db="EMBL/GenBank/DDBJ databases">
        <title>High titer production of polyol ester of fatty acids by Rhodotorula paludigena BS15 towards product separation-free biomass refinery.</title>
        <authorList>
            <person name="Mano J."/>
            <person name="Ono H."/>
            <person name="Tanaka T."/>
            <person name="Naito K."/>
            <person name="Sushida H."/>
            <person name="Ike M."/>
            <person name="Tokuyasu K."/>
            <person name="Kitaoka M."/>
        </authorList>
    </citation>
    <scope>NUCLEOTIDE SEQUENCE [LARGE SCALE GENOMIC DNA]</scope>
    <source>
        <strain evidence="1 2">BS15</strain>
    </source>
</reference>
<name>A0AAV5G6B0_9BASI</name>
<evidence type="ECO:0000313" key="2">
    <source>
        <dbReference type="Proteomes" id="UP001342314"/>
    </source>
</evidence>
<comment type="caution">
    <text evidence="1">The sequence shown here is derived from an EMBL/GenBank/DDBJ whole genome shotgun (WGS) entry which is preliminary data.</text>
</comment>